<reference evidence="1 2" key="1">
    <citation type="submission" date="2019-03" db="EMBL/GenBank/DDBJ databases">
        <title>First draft genome of Liparis tanakae, snailfish: a comprehensive survey of snailfish specific genes.</title>
        <authorList>
            <person name="Kim W."/>
            <person name="Song I."/>
            <person name="Jeong J.-H."/>
            <person name="Kim D."/>
            <person name="Kim S."/>
            <person name="Ryu S."/>
            <person name="Song J.Y."/>
            <person name="Lee S.K."/>
        </authorList>
    </citation>
    <scope>NUCLEOTIDE SEQUENCE [LARGE SCALE GENOMIC DNA]</scope>
    <source>
        <tissue evidence="1">Muscle</tissue>
    </source>
</reference>
<protein>
    <submittedName>
        <fullName evidence="1">Uncharacterized protein</fullName>
    </submittedName>
</protein>
<dbReference type="AlphaFoldDB" id="A0A4Z2GZ47"/>
<sequence>MKLSFPSPHIKPTRQIHFKNLKNINMDALALDLKSLSIGSTNFLSGTDLVDSYNQSLSSLLDLHAPIKSRSVSFSRSAPWYTCELHKMKTAGRVIERRLKASGLTVHKQAYREHRKAYAEALRDAQSKLYSTIINNSPGNSKQLFSTVNHLLKPLSLVYPEATEDRCNMHINFFRQEVKNIRSHLSATAVLPLTTTDPLSEFAQPLCSFSTV</sequence>
<dbReference type="Proteomes" id="UP000314294">
    <property type="component" value="Unassembled WGS sequence"/>
</dbReference>
<name>A0A4Z2GZ47_9TELE</name>
<organism evidence="1 2">
    <name type="scientific">Liparis tanakae</name>
    <name type="common">Tanaka's snailfish</name>
    <dbReference type="NCBI Taxonomy" id="230148"/>
    <lineage>
        <taxon>Eukaryota</taxon>
        <taxon>Metazoa</taxon>
        <taxon>Chordata</taxon>
        <taxon>Craniata</taxon>
        <taxon>Vertebrata</taxon>
        <taxon>Euteleostomi</taxon>
        <taxon>Actinopterygii</taxon>
        <taxon>Neopterygii</taxon>
        <taxon>Teleostei</taxon>
        <taxon>Neoteleostei</taxon>
        <taxon>Acanthomorphata</taxon>
        <taxon>Eupercaria</taxon>
        <taxon>Perciformes</taxon>
        <taxon>Cottioidei</taxon>
        <taxon>Cottales</taxon>
        <taxon>Liparidae</taxon>
        <taxon>Liparis</taxon>
    </lineage>
</organism>
<gene>
    <name evidence="1" type="ORF">EYF80_030994</name>
</gene>
<evidence type="ECO:0000313" key="1">
    <source>
        <dbReference type="EMBL" id="TNN58749.1"/>
    </source>
</evidence>
<keyword evidence="2" id="KW-1185">Reference proteome</keyword>
<dbReference type="PANTHER" id="PTHR46670:SF3">
    <property type="entry name" value="ENDONUCLEASE_EXONUCLEASE_PHOSPHATASE DOMAIN-CONTAINING PROTEIN"/>
    <property type="match status" value="1"/>
</dbReference>
<evidence type="ECO:0000313" key="2">
    <source>
        <dbReference type="Proteomes" id="UP000314294"/>
    </source>
</evidence>
<dbReference type="PANTHER" id="PTHR46670">
    <property type="entry name" value="ENDO/EXONUCLEASE/PHOSPHATASE DOMAIN-CONTAINING PROTEIN"/>
    <property type="match status" value="1"/>
</dbReference>
<dbReference type="OrthoDB" id="419189at2759"/>
<accession>A0A4Z2GZ47</accession>
<dbReference type="EMBL" id="SRLO01000371">
    <property type="protein sequence ID" value="TNN58749.1"/>
    <property type="molecule type" value="Genomic_DNA"/>
</dbReference>
<comment type="caution">
    <text evidence="1">The sequence shown here is derived from an EMBL/GenBank/DDBJ whole genome shotgun (WGS) entry which is preliminary data.</text>
</comment>
<proteinExistence type="predicted"/>